<keyword evidence="1" id="KW-1185">Reference proteome</keyword>
<evidence type="ECO:0000313" key="2">
    <source>
        <dbReference type="WBParaSite" id="nRc.2.0.1.t35765-RA"/>
    </source>
</evidence>
<dbReference type="Proteomes" id="UP000887565">
    <property type="component" value="Unplaced"/>
</dbReference>
<dbReference type="WBParaSite" id="nRc.2.0.1.t35765-RA">
    <property type="protein sequence ID" value="nRc.2.0.1.t35765-RA"/>
    <property type="gene ID" value="nRc.2.0.1.g35765"/>
</dbReference>
<name>A0A915KBL9_ROMCU</name>
<protein>
    <submittedName>
        <fullName evidence="2">Uncharacterized protein</fullName>
    </submittedName>
</protein>
<organism evidence="1 2">
    <name type="scientific">Romanomermis culicivorax</name>
    <name type="common">Nematode worm</name>
    <dbReference type="NCBI Taxonomy" id="13658"/>
    <lineage>
        <taxon>Eukaryota</taxon>
        <taxon>Metazoa</taxon>
        <taxon>Ecdysozoa</taxon>
        <taxon>Nematoda</taxon>
        <taxon>Enoplea</taxon>
        <taxon>Dorylaimia</taxon>
        <taxon>Mermithida</taxon>
        <taxon>Mermithoidea</taxon>
        <taxon>Mermithidae</taxon>
        <taxon>Romanomermis</taxon>
    </lineage>
</organism>
<proteinExistence type="predicted"/>
<reference evidence="2" key="1">
    <citation type="submission" date="2022-11" db="UniProtKB">
        <authorList>
            <consortium name="WormBaseParasite"/>
        </authorList>
    </citation>
    <scope>IDENTIFICATION</scope>
</reference>
<accession>A0A915KBL9</accession>
<sequence>MTKSLNLLAQSAENSLKKCVPPKKIPDYWLGICEVFFGIHEPKYRQKLESEANRRTAITGYRTEES</sequence>
<dbReference type="AlphaFoldDB" id="A0A915KBL9"/>
<evidence type="ECO:0000313" key="1">
    <source>
        <dbReference type="Proteomes" id="UP000887565"/>
    </source>
</evidence>